<dbReference type="EMBL" id="JAAARO010000021">
    <property type="protein sequence ID" value="KAF5728829.1"/>
    <property type="molecule type" value="Genomic_DNA"/>
</dbReference>
<comment type="subcellular location">
    <subcellularLocation>
        <location evidence="1">Membrane</location>
        <topology evidence="1">Multi-pass membrane protein</topology>
    </subcellularLocation>
</comment>
<evidence type="ECO:0000256" key="5">
    <source>
        <dbReference type="ARBA" id="ARBA00022856"/>
    </source>
</evidence>
<dbReference type="PANTHER" id="PTHR22601">
    <property type="entry name" value="ISP4 LIKE PROTEIN"/>
    <property type="match status" value="1"/>
</dbReference>
<reference evidence="10 11" key="1">
    <citation type="journal article" date="2020" name="Nat. Commun.">
        <title>Genome of Tripterygium wilfordii and identification of cytochrome P450 involved in triptolide biosynthesis.</title>
        <authorList>
            <person name="Tu L."/>
            <person name="Su P."/>
            <person name="Zhang Z."/>
            <person name="Gao L."/>
            <person name="Wang J."/>
            <person name="Hu T."/>
            <person name="Zhou J."/>
            <person name="Zhang Y."/>
            <person name="Zhao Y."/>
            <person name="Liu Y."/>
            <person name="Song Y."/>
            <person name="Tong Y."/>
            <person name="Lu Y."/>
            <person name="Yang J."/>
            <person name="Xu C."/>
            <person name="Jia M."/>
            <person name="Peters R.J."/>
            <person name="Huang L."/>
            <person name="Gao W."/>
        </authorList>
    </citation>
    <scope>NUCLEOTIDE SEQUENCE [LARGE SCALE GENOMIC DNA]</scope>
    <source>
        <strain evidence="11">cv. XIE 37</strain>
        <tissue evidence="10">Leaf</tissue>
    </source>
</reference>
<keyword evidence="5" id="KW-0571">Peptide transport</keyword>
<feature type="transmembrane region" description="Helical" evidence="9">
    <location>
        <begin position="36"/>
        <end position="69"/>
    </location>
</feature>
<proteinExistence type="inferred from homology"/>
<evidence type="ECO:0000256" key="1">
    <source>
        <dbReference type="ARBA" id="ARBA00004141"/>
    </source>
</evidence>
<dbReference type="InterPro" id="IPR004648">
    <property type="entry name" value="Oligpept_transpt"/>
</dbReference>
<dbReference type="Pfam" id="PF03169">
    <property type="entry name" value="OPT"/>
    <property type="match status" value="1"/>
</dbReference>
<evidence type="ECO:0000313" key="10">
    <source>
        <dbReference type="EMBL" id="KAF5728829.1"/>
    </source>
</evidence>
<evidence type="ECO:0000256" key="7">
    <source>
        <dbReference type="ARBA" id="ARBA00022989"/>
    </source>
</evidence>
<dbReference type="GO" id="GO:0015031">
    <property type="term" value="P:protein transport"/>
    <property type="evidence" value="ECO:0007669"/>
    <property type="project" value="UniProtKB-KW"/>
</dbReference>
<evidence type="ECO:0000256" key="6">
    <source>
        <dbReference type="ARBA" id="ARBA00022927"/>
    </source>
</evidence>
<feature type="transmembrane region" description="Helical" evidence="9">
    <location>
        <begin position="108"/>
        <end position="131"/>
    </location>
</feature>
<dbReference type="GO" id="GO:0035673">
    <property type="term" value="F:oligopeptide transmembrane transporter activity"/>
    <property type="evidence" value="ECO:0007669"/>
    <property type="project" value="InterPro"/>
</dbReference>
<accession>A0A7J7C3T7</accession>
<evidence type="ECO:0000256" key="3">
    <source>
        <dbReference type="ARBA" id="ARBA00022448"/>
    </source>
</evidence>
<keyword evidence="7 9" id="KW-1133">Transmembrane helix</keyword>
<keyword evidence="6" id="KW-0653">Protein transport</keyword>
<feature type="transmembrane region" description="Helical" evidence="9">
    <location>
        <begin position="81"/>
        <end position="101"/>
    </location>
</feature>
<keyword evidence="4 9" id="KW-0812">Transmembrane</keyword>
<evidence type="ECO:0000256" key="2">
    <source>
        <dbReference type="ARBA" id="ARBA00005484"/>
    </source>
</evidence>
<dbReference type="Proteomes" id="UP000593562">
    <property type="component" value="Unassembled WGS sequence"/>
</dbReference>
<evidence type="ECO:0000256" key="4">
    <source>
        <dbReference type="ARBA" id="ARBA00022692"/>
    </source>
</evidence>
<organism evidence="10 11">
    <name type="scientific">Tripterygium wilfordii</name>
    <name type="common">Thunder God vine</name>
    <dbReference type="NCBI Taxonomy" id="458696"/>
    <lineage>
        <taxon>Eukaryota</taxon>
        <taxon>Viridiplantae</taxon>
        <taxon>Streptophyta</taxon>
        <taxon>Embryophyta</taxon>
        <taxon>Tracheophyta</taxon>
        <taxon>Spermatophyta</taxon>
        <taxon>Magnoliopsida</taxon>
        <taxon>eudicotyledons</taxon>
        <taxon>Gunneridae</taxon>
        <taxon>Pentapetalae</taxon>
        <taxon>rosids</taxon>
        <taxon>fabids</taxon>
        <taxon>Celastrales</taxon>
        <taxon>Celastraceae</taxon>
        <taxon>Tripterygium</taxon>
    </lineage>
</organism>
<evidence type="ECO:0000256" key="9">
    <source>
        <dbReference type="SAM" id="Phobius"/>
    </source>
</evidence>
<sequence>MEHPEANGIPIPDKITKEALHEIERRPKGGLTRLQFFLVVLLSSFAYYIVPNYLFPSITALSFVCWIWKKSVTAQQIGGGLRGLGIGSFGLDWATVAGFLGTPLATPGFAIINIMVGFFLIVYVMIPIAYWTNSYEAKRFPIFSSHVFNATGGEYDVSTVLNSTTFEFNQQGYDGYSQVNLSIFFVFSYGLSFATLAATLSHVVLFHGRWSFKYFLETTKLSSTGLLEFASFTVASEPLDLRGLVSDFRCSHCSFGVVDGGFMSEENNEYIGGRVDIWLNLNMIHWSRDYVLDHLLPNDDEHASPLSVDVKVLCPMTNFCFRKREGYLPAMPGSQCFTGSQRKSTRIVVDQHCLLCTGRLI</sequence>
<dbReference type="InParanoid" id="A0A7J7C3T7"/>
<gene>
    <name evidence="10" type="ORF">HS088_TW21G00983</name>
</gene>
<keyword evidence="3" id="KW-0813">Transport</keyword>
<evidence type="ECO:0000256" key="8">
    <source>
        <dbReference type="ARBA" id="ARBA00023136"/>
    </source>
</evidence>
<keyword evidence="8 9" id="KW-0472">Membrane</keyword>
<comment type="similarity">
    <text evidence="2">Belongs to the oligopeptide OPT transporter (TC 2.A.67.1) family.</text>
</comment>
<dbReference type="InterPro" id="IPR004813">
    <property type="entry name" value="OPT"/>
</dbReference>
<name>A0A7J7C3T7_TRIWF</name>
<comment type="caution">
    <text evidence="10">The sequence shown here is derived from an EMBL/GenBank/DDBJ whole genome shotgun (WGS) entry which is preliminary data.</text>
</comment>
<keyword evidence="11" id="KW-1185">Reference proteome</keyword>
<evidence type="ECO:0000313" key="11">
    <source>
        <dbReference type="Proteomes" id="UP000593562"/>
    </source>
</evidence>
<dbReference type="GO" id="GO:0016020">
    <property type="term" value="C:membrane"/>
    <property type="evidence" value="ECO:0007669"/>
    <property type="project" value="UniProtKB-SubCell"/>
</dbReference>
<dbReference type="AlphaFoldDB" id="A0A7J7C3T7"/>
<feature type="transmembrane region" description="Helical" evidence="9">
    <location>
        <begin position="183"/>
        <end position="206"/>
    </location>
</feature>
<protein>
    <submittedName>
        <fullName evidence="10">Oligopeptide transporter 1</fullName>
    </submittedName>
</protein>